<protein>
    <submittedName>
        <fullName evidence="2">Uncharacterized protein</fullName>
    </submittedName>
</protein>
<evidence type="ECO:0000313" key="3">
    <source>
        <dbReference type="Proteomes" id="UP000499080"/>
    </source>
</evidence>
<feature type="compositionally biased region" description="Basic and acidic residues" evidence="1">
    <location>
        <begin position="42"/>
        <end position="58"/>
    </location>
</feature>
<sequence>MENDALFSNIPEIRRTEQRNLQSRGRTSGLLARNLRVHFDRHHGEGFSEGRQMEKDVQTEEGEESTDF</sequence>
<evidence type="ECO:0000256" key="1">
    <source>
        <dbReference type="SAM" id="MobiDB-lite"/>
    </source>
</evidence>
<keyword evidence="3" id="KW-1185">Reference proteome</keyword>
<comment type="caution">
    <text evidence="2">The sequence shown here is derived from an EMBL/GenBank/DDBJ whole genome shotgun (WGS) entry which is preliminary data.</text>
</comment>
<organism evidence="2 3">
    <name type="scientific">Araneus ventricosus</name>
    <name type="common">Orbweaver spider</name>
    <name type="synonym">Epeira ventricosa</name>
    <dbReference type="NCBI Taxonomy" id="182803"/>
    <lineage>
        <taxon>Eukaryota</taxon>
        <taxon>Metazoa</taxon>
        <taxon>Ecdysozoa</taxon>
        <taxon>Arthropoda</taxon>
        <taxon>Chelicerata</taxon>
        <taxon>Arachnida</taxon>
        <taxon>Araneae</taxon>
        <taxon>Araneomorphae</taxon>
        <taxon>Entelegynae</taxon>
        <taxon>Araneoidea</taxon>
        <taxon>Araneidae</taxon>
        <taxon>Araneus</taxon>
    </lineage>
</organism>
<dbReference type="AlphaFoldDB" id="A0A4Y2MDY0"/>
<dbReference type="Proteomes" id="UP000499080">
    <property type="component" value="Unassembled WGS sequence"/>
</dbReference>
<proteinExistence type="predicted"/>
<reference evidence="2 3" key="1">
    <citation type="journal article" date="2019" name="Sci. Rep.">
        <title>Orb-weaving spider Araneus ventricosus genome elucidates the spidroin gene catalogue.</title>
        <authorList>
            <person name="Kono N."/>
            <person name="Nakamura H."/>
            <person name="Ohtoshi R."/>
            <person name="Moran D.A.P."/>
            <person name="Shinohara A."/>
            <person name="Yoshida Y."/>
            <person name="Fujiwara M."/>
            <person name="Mori M."/>
            <person name="Tomita M."/>
            <person name="Arakawa K."/>
        </authorList>
    </citation>
    <scope>NUCLEOTIDE SEQUENCE [LARGE SCALE GENOMIC DNA]</scope>
</reference>
<accession>A0A4Y2MDY0</accession>
<evidence type="ECO:0000313" key="2">
    <source>
        <dbReference type="EMBL" id="GBN23947.1"/>
    </source>
</evidence>
<feature type="compositionally biased region" description="Acidic residues" evidence="1">
    <location>
        <begin position="59"/>
        <end position="68"/>
    </location>
</feature>
<name>A0A4Y2MDY0_ARAVE</name>
<dbReference type="EMBL" id="BGPR01007059">
    <property type="protein sequence ID" value="GBN23947.1"/>
    <property type="molecule type" value="Genomic_DNA"/>
</dbReference>
<feature type="region of interest" description="Disordered" evidence="1">
    <location>
        <begin position="41"/>
        <end position="68"/>
    </location>
</feature>
<gene>
    <name evidence="2" type="ORF">AVEN_255470_1</name>
</gene>